<reference evidence="2 3" key="1">
    <citation type="submission" date="2018-09" db="EMBL/GenBank/DDBJ databases">
        <title>Marinorhizobium profundi gen. nov., sp. nov., isolated from a deep-sea sediment sample from the New Britain Trench and proposal of Marinorhizobiaceae fam. nov. in the order Rhizobiales of the class Alphaproteobacteria.</title>
        <authorList>
            <person name="Cao J."/>
        </authorList>
    </citation>
    <scope>NUCLEOTIDE SEQUENCE [LARGE SCALE GENOMIC DNA]</scope>
    <source>
        <strain evidence="2 3">WS11</strain>
    </source>
</reference>
<proteinExistence type="predicted"/>
<feature type="chain" id="PRO_5019062428" evidence="1">
    <location>
        <begin position="27"/>
        <end position="203"/>
    </location>
</feature>
<keyword evidence="3" id="KW-1185">Reference proteome</keyword>
<dbReference type="RefSeq" id="WP_126010447.1">
    <property type="nucleotide sequence ID" value="NZ_CP032509.1"/>
</dbReference>
<gene>
    <name evidence="2" type="ORF">D5400_13365</name>
</gene>
<evidence type="ECO:0000313" key="3">
    <source>
        <dbReference type="Proteomes" id="UP000268192"/>
    </source>
</evidence>
<dbReference type="KEGG" id="abaw:D5400_13365"/>
<dbReference type="Gene3D" id="3.10.620.30">
    <property type="match status" value="1"/>
</dbReference>
<feature type="signal peptide" evidence="1">
    <location>
        <begin position="1"/>
        <end position="26"/>
    </location>
</feature>
<evidence type="ECO:0000313" key="2">
    <source>
        <dbReference type="EMBL" id="AZN72130.1"/>
    </source>
</evidence>
<dbReference type="InterPro" id="IPR010319">
    <property type="entry name" value="Transglutaminase-like_Cys_pept"/>
</dbReference>
<dbReference type="EMBL" id="CP032509">
    <property type="protein sequence ID" value="AZN72130.1"/>
    <property type="molecule type" value="Genomic_DNA"/>
</dbReference>
<accession>A0A3S9B5B5</accession>
<dbReference type="Proteomes" id="UP000268192">
    <property type="component" value="Chromosome"/>
</dbReference>
<dbReference type="PANTHER" id="PTHR39327">
    <property type="match status" value="1"/>
</dbReference>
<name>A0A3S9B5B5_9HYPH</name>
<evidence type="ECO:0000256" key="1">
    <source>
        <dbReference type="SAM" id="SignalP"/>
    </source>
</evidence>
<dbReference type="OrthoDB" id="7206808at2"/>
<keyword evidence="1" id="KW-0732">Signal</keyword>
<organism evidence="2 3">
    <name type="scientific">Georhizobium profundi</name>
    <dbReference type="NCBI Taxonomy" id="2341112"/>
    <lineage>
        <taxon>Bacteria</taxon>
        <taxon>Pseudomonadati</taxon>
        <taxon>Pseudomonadota</taxon>
        <taxon>Alphaproteobacteria</taxon>
        <taxon>Hyphomicrobiales</taxon>
        <taxon>Rhizobiaceae</taxon>
        <taxon>Georhizobium</taxon>
    </lineage>
</organism>
<dbReference type="Pfam" id="PF06035">
    <property type="entry name" value="Peptidase_C93"/>
    <property type="match status" value="1"/>
</dbReference>
<dbReference type="AlphaFoldDB" id="A0A3S9B5B5"/>
<sequence length="203" mass="22394">MNKMQKAIFAAIALTGAILGQNSAGAASLNMVTTGATSQPIGHHEFCLRLPHECQATSGVTGAPAQLTRQAWADMLHVNATVNRTIIPLTDQEIYGVEEYWDFPTSVGDCEDYALLKRRMLIERGFSAEHLLITVVLQPDGSGHAVLTVTTDHGDFILDNMRERVMLWSDTEYTYLKRQAGNHAGRWNKIDDNRNPMAVGAVR</sequence>
<dbReference type="PANTHER" id="PTHR39327:SF1">
    <property type="entry name" value="BLR5470 PROTEIN"/>
    <property type="match status" value="1"/>
</dbReference>
<protein>
    <submittedName>
        <fullName evidence="2">Transglutaminase</fullName>
    </submittedName>
</protein>